<evidence type="ECO:0000313" key="1">
    <source>
        <dbReference type="EMBL" id="KYP69857.1"/>
    </source>
</evidence>
<dbReference type="STRING" id="3821.A0A151TS17"/>
<name>A0A151TS17_CAJCA</name>
<dbReference type="CDD" id="cd09272">
    <property type="entry name" value="RNase_HI_RT_Ty1"/>
    <property type="match status" value="1"/>
</dbReference>
<sequence length="57" mass="6302">MKLCFRGDKPTLVGYSDSDMAGDVDSRKSTLGYLIKFARGAVAWQSRLQRCVTLSTT</sequence>
<proteinExistence type="predicted"/>
<dbReference type="AlphaFoldDB" id="A0A151TS17"/>
<gene>
    <name evidence="1" type="ORF">KK1_009063</name>
</gene>
<keyword evidence="2" id="KW-1185">Reference proteome</keyword>
<dbReference type="Proteomes" id="UP000075243">
    <property type="component" value="Chromosome 3"/>
</dbReference>
<dbReference type="EMBL" id="CM003605">
    <property type="protein sequence ID" value="KYP69857.1"/>
    <property type="molecule type" value="Genomic_DNA"/>
</dbReference>
<organism evidence="1 2">
    <name type="scientific">Cajanus cajan</name>
    <name type="common">Pigeon pea</name>
    <name type="synonym">Cajanus indicus</name>
    <dbReference type="NCBI Taxonomy" id="3821"/>
    <lineage>
        <taxon>Eukaryota</taxon>
        <taxon>Viridiplantae</taxon>
        <taxon>Streptophyta</taxon>
        <taxon>Embryophyta</taxon>
        <taxon>Tracheophyta</taxon>
        <taxon>Spermatophyta</taxon>
        <taxon>Magnoliopsida</taxon>
        <taxon>eudicotyledons</taxon>
        <taxon>Gunneridae</taxon>
        <taxon>Pentapetalae</taxon>
        <taxon>rosids</taxon>
        <taxon>fabids</taxon>
        <taxon>Fabales</taxon>
        <taxon>Fabaceae</taxon>
        <taxon>Papilionoideae</taxon>
        <taxon>50 kb inversion clade</taxon>
        <taxon>NPAAA clade</taxon>
        <taxon>indigoferoid/millettioid clade</taxon>
        <taxon>Phaseoleae</taxon>
        <taxon>Cajanus</taxon>
    </lineage>
</organism>
<evidence type="ECO:0000313" key="2">
    <source>
        <dbReference type="Proteomes" id="UP000075243"/>
    </source>
</evidence>
<reference evidence="1 2" key="1">
    <citation type="journal article" date="2012" name="Nat. Biotechnol.">
        <title>Draft genome sequence of pigeonpea (Cajanus cajan), an orphan legume crop of resource-poor farmers.</title>
        <authorList>
            <person name="Varshney R.K."/>
            <person name="Chen W."/>
            <person name="Li Y."/>
            <person name="Bharti A.K."/>
            <person name="Saxena R.K."/>
            <person name="Schlueter J.A."/>
            <person name="Donoghue M.T."/>
            <person name="Azam S."/>
            <person name="Fan G."/>
            <person name="Whaley A.M."/>
            <person name="Farmer A.D."/>
            <person name="Sheridan J."/>
            <person name="Iwata A."/>
            <person name="Tuteja R."/>
            <person name="Penmetsa R.V."/>
            <person name="Wu W."/>
            <person name="Upadhyaya H.D."/>
            <person name="Yang S.P."/>
            <person name="Shah T."/>
            <person name="Saxena K.B."/>
            <person name="Michael T."/>
            <person name="McCombie W.R."/>
            <person name="Yang B."/>
            <person name="Zhang G."/>
            <person name="Yang H."/>
            <person name="Wang J."/>
            <person name="Spillane C."/>
            <person name="Cook D.R."/>
            <person name="May G.D."/>
            <person name="Xu X."/>
            <person name="Jackson S.A."/>
        </authorList>
    </citation>
    <scope>NUCLEOTIDE SEQUENCE [LARGE SCALE GENOMIC DNA]</scope>
    <source>
        <strain evidence="2">cv. Asha</strain>
    </source>
</reference>
<accession>A0A151TS17</accession>
<protein>
    <submittedName>
        <fullName evidence="1">Retrovirus-related Pol polyprotein from transposon TNT 1-94</fullName>
    </submittedName>
</protein>
<dbReference type="Gramene" id="C.cajan_08805.t">
    <property type="protein sequence ID" value="C.cajan_08805.t.cds1"/>
    <property type="gene ID" value="C.cajan_08805"/>
</dbReference>